<dbReference type="InterPro" id="IPR000504">
    <property type="entry name" value="RRM_dom"/>
</dbReference>
<evidence type="ECO:0000256" key="5">
    <source>
        <dbReference type="SAM" id="MobiDB-lite"/>
    </source>
</evidence>
<dbReference type="InterPro" id="IPR012677">
    <property type="entry name" value="Nucleotide-bd_a/b_plait_sf"/>
</dbReference>
<feature type="compositionally biased region" description="Basic residues" evidence="5">
    <location>
        <begin position="220"/>
        <end position="231"/>
    </location>
</feature>
<dbReference type="OrthoDB" id="21467at2759"/>
<gene>
    <name evidence="7" type="ORF">T265_14014</name>
</gene>
<evidence type="ECO:0000256" key="4">
    <source>
        <dbReference type="PROSITE-ProRule" id="PRU00176"/>
    </source>
</evidence>
<dbReference type="Pfam" id="PF00076">
    <property type="entry name" value="RRM_1"/>
    <property type="match status" value="1"/>
</dbReference>
<dbReference type="GeneID" id="20328181"/>
<dbReference type="EMBL" id="KL596749">
    <property type="protein sequence ID" value="KER26397.1"/>
    <property type="molecule type" value="Genomic_DNA"/>
</dbReference>
<keyword evidence="8" id="KW-1185">Reference proteome</keyword>
<organism evidence="7 8">
    <name type="scientific">Opisthorchis viverrini</name>
    <name type="common">Southeast Asian liver fluke</name>
    <dbReference type="NCBI Taxonomy" id="6198"/>
    <lineage>
        <taxon>Eukaryota</taxon>
        <taxon>Metazoa</taxon>
        <taxon>Spiralia</taxon>
        <taxon>Lophotrochozoa</taxon>
        <taxon>Platyhelminthes</taxon>
        <taxon>Trematoda</taxon>
        <taxon>Digenea</taxon>
        <taxon>Opisthorchiida</taxon>
        <taxon>Opisthorchiata</taxon>
        <taxon>Opisthorchiidae</taxon>
        <taxon>Opisthorchis</taxon>
    </lineage>
</organism>
<dbReference type="AlphaFoldDB" id="A0A074ZKT9"/>
<keyword evidence="2 4" id="KW-0694">RNA-binding</keyword>
<dbReference type="GO" id="GO:0005730">
    <property type="term" value="C:nucleolus"/>
    <property type="evidence" value="ECO:0007669"/>
    <property type="project" value="UniProtKB-SubCell"/>
</dbReference>
<reference evidence="7 8" key="1">
    <citation type="submission" date="2013-11" db="EMBL/GenBank/DDBJ databases">
        <title>Opisthorchis viverrini - life in the bile duct.</title>
        <authorList>
            <person name="Young N.D."/>
            <person name="Nagarajan N."/>
            <person name="Lin S.J."/>
            <person name="Korhonen P.K."/>
            <person name="Jex A.R."/>
            <person name="Hall R.S."/>
            <person name="Safavi-Hemami H."/>
            <person name="Kaewkong W."/>
            <person name="Bertrand D."/>
            <person name="Gao S."/>
            <person name="Seet Q."/>
            <person name="Wongkham S."/>
            <person name="Teh B.T."/>
            <person name="Wongkham C."/>
            <person name="Intapan P.M."/>
            <person name="Maleewong W."/>
            <person name="Yang X."/>
            <person name="Hu M."/>
            <person name="Wang Z."/>
            <person name="Hofmann A."/>
            <person name="Sternberg P.W."/>
            <person name="Tan P."/>
            <person name="Wang J."/>
            <person name="Gasser R.B."/>
        </authorList>
    </citation>
    <scope>NUCLEOTIDE SEQUENCE [LARGE SCALE GENOMIC DNA]</scope>
</reference>
<feature type="non-terminal residue" evidence="7">
    <location>
        <position position="297"/>
    </location>
</feature>
<dbReference type="SMART" id="SM00360">
    <property type="entry name" value="RRM"/>
    <property type="match status" value="1"/>
</dbReference>
<evidence type="ECO:0000313" key="8">
    <source>
        <dbReference type="Proteomes" id="UP000054324"/>
    </source>
</evidence>
<dbReference type="GO" id="GO:0003723">
    <property type="term" value="F:RNA binding"/>
    <property type="evidence" value="ECO:0007669"/>
    <property type="project" value="UniProtKB-UniRule"/>
</dbReference>
<dbReference type="KEGG" id="ovi:T265_14014"/>
<feature type="region of interest" description="Disordered" evidence="5">
    <location>
        <begin position="215"/>
        <end position="236"/>
    </location>
</feature>
<proteinExistence type="predicted"/>
<feature type="region of interest" description="Disordered" evidence="5">
    <location>
        <begin position="273"/>
        <end position="297"/>
    </location>
</feature>
<dbReference type="CTD" id="20328181"/>
<accession>A0A074ZKT9</accession>
<dbReference type="Gene3D" id="3.30.70.330">
    <property type="match status" value="1"/>
</dbReference>
<feature type="compositionally biased region" description="Basic residues" evidence="5">
    <location>
        <begin position="280"/>
        <end position="291"/>
    </location>
</feature>
<protein>
    <recommendedName>
        <fullName evidence="6">RRM domain-containing protein</fullName>
    </recommendedName>
</protein>
<name>A0A074ZKT9_OPIVI</name>
<dbReference type="InterPro" id="IPR035979">
    <property type="entry name" value="RBD_domain_sf"/>
</dbReference>
<dbReference type="STRING" id="6198.A0A074ZKT9"/>
<dbReference type="SUPFAM" id="SSF54928">
    <property type="entry name" value="RNA-binding domain, RBD"/>
    <property type="match status" value="1"/>
</dbReference>
<evidence type="ECO:0000313" key="7">
    <source>
        <dbReference type="EMBL" id="KER26397.1"/>
    </source>
</evidence>
<feature type="domain" description="RRM" evidence="6">
    <location>
        <begin position="66"/>
        <end position="117"/>
    </location>
</feature>
<dbReference type="PANTHER" id="PTHR46754">
    <property type="entry name" value="MKI67 FHA DOMAIN-INTERACTING NUCLEOLAR PHOSPHOPROTEIN"/>
    <property type="match status" value="1"/>
</dbReference>
<evidence type="ECO:0000256" key="1">
    <source>
        <dbReference type="ARBA" id="ARBA00004604"/>
    </source>
</evidence>
<evidence type="ECO:0000259" key="6">
    <source>
        <dbReference type="PROSITE" id="PS50102"/>
    </source>
</evidence>
<dbReference type="RefSeq" id="XP_009169890.1">
    <property type="nucleotide sequence ID" value="XM_009171626.1"/>
</dbReference>
<sequence>MDALFVIQRKVEVNGPSVGENKMPSGVTAGCIDGLSGAQESVAITELAWLAAVHTWRGWMAQSKFAVLRLSRLPQYFGEKEVLEYLSQFGKVDAVYMPKSKKTLRHQGYAFVKISKELAPIVVSTLDSVLNFNKLMKYKPHRGDYQQVSSQIRILPPGNSAQYQPLHIPPQQPLDHQSLIPQTKGRTAPTIKNRPSVTLSMLSCHTTWRKHECRDTAKLPKARRGKSRGGGRFRTTDRLIPQTKGRTAPTIKNRPSVTLSMLSCHTTWRKHECRDTAKLPKARRGKSRGGGRFRTTD</sequence>
<dbReference type="Proteomes" id="UP000054324">
    <property type="component" value="Unassembled WGS sequence"/>
</dbReference>
<comment type="subcellular location">
    <subcellularLocation>
        <location evidence="1">Nucleus</location>
        <location evidence="1">Nucleolus</location>
    </subcellularLocation>
</comment>
<dbReference type="PROSITE" id="PS50102">
    <property type="entry name" value="RRM"/>
    <property type="match status" value="1"/>
</dbReference>
<evidence type="ECO:0000256" key="2">
    <source>
        <dbReference type="ARBA" id="ARBA00022884"/>
    </source>
</evidence>
<evidence type="ECO:0000256" key="3">
    <source>
        <dbReference type="ARBA" id="ARBA00023242"/>
    </source>
</evidence>
<keyword evidence="3" id="KW-0539">Nucleus</keyword>